<gene>
    <name evidence="2" type="ORF">OU989_11830</name>
</gene>
<dbReference type="EMBL" id="CP113527">
    <property type="protein sequence ID" value="WDV05011.1"/>
    <property type="molecule type" value="Genomic_DNA"/>
</dbReference>
<dbReference type="KEGG" id="liu:OU989_11830"/>
<dbReference type="InterPro" id="IPR012338">
    <property type="entry name" value="Beta-lactam/transpept-like"/>
</dbReference>
<protein>
    <submittedName>
        <fullName evidence="2">Serine hydrolase</fullName>
    </submittedName>
</protein>
<dbReference type="RefSeq" id="WP_274793243.1">
    <property type="nucleotide sequence ID" value="NZ_CP113527.1"/>
</dbReference>
<evidence type="ECO:0000313" key="2">
    <source>
        <dbReference type="EMBL" id="WDV05011.1"/>
    </source>
</evidence>
<name>A0AAJ5RGT4_9BACI</name>
<evidence type="ECO:0000259" key="1">
    <source>
        <dbReference type="Pfam" id="PF00144"/>
    </source>
</evidence>
<dbReference type="Proteomes" id="UP001219585">
    <property type="component" value="Chromosome"/>
</dbReference>
<dbReference type="InterPro" id="IPR001466">
    <property type="entry name" value="Beta-lactam-related"/>
</dbReference>
<dbReference type="PANTHER" id="PTHR43283">
    <property type="entry name" value="BETA-LACTAMASE-RELATED"/>
    <property type="match status" value="1"/>
</dbReference>
<sequence>MLAQSFDHVKKSVENTFQTLHCTGAALVLFHNNELQVEQYWGKHSNQENARSIQADTKFHLASCRKSYIAFAVAYAIYHGYIQSLDDEISLYLLPDRQKDVYNGITIRHLVTHSHGLEYIDGEDVQTFAPGTSWAYRGRNIELLSDIVKFSTKRTIADIVNEEVFKPLHFSETNWYHTFDDTFVEVIRQPNDRFWSASSNLDGSQMNMYASAREFAKWGLLHLNEGNLNGKQMIPPDILKLATTIHSPAFSNPDLPENGFFWYVKGSMAKRSEIGALVPNGAFQILGYTTVTLLVIPSEKIVAVRAFNSFGSPEGYDYLADVRSFGDSIMVDLNNNIQKTSRL</sequence>
<dbReference type="Pfam" id="PF00144">
    <property type="entry name" value="Beta-lactamase"/>
    <property type="match status" value="1"/>
</dbReference>
<dbReference type="AlphaFoldDB" id="A0AAJ5RGT4"/>
<dbReference type="PANTHER" id="PTHR43283:SF7">
    <property type="entry name" value="BETA-LACTAMASE-RELATED DOMAIN-CONTAINING PROTEIN"/>
    <property type="match status" value="1"/>
</dbReference>
<evidence type="ECO:0000313" key="3">
    <source>
        <dbReference type="Proteomes" id="UP001219585"/>
    </source>
</evidence>
<dbReference type="InterPro" id="IPR050789">
    <property type="entry name" value="Diverse_Enzym_Activities"/>
</dbReference>
<dbReference type="Gene3D" id="3.40.710.10">
    <property type="entry name" value="DD-peptidase/beta-lactamase superfamily"/>
    <property type="match status" value="1"/>
</dbReference>
<dbReference type="SUPFAM" id="SSF56601">
    <property type="entry name" value="beta-lactamase/transpeptidase-like"/>
    <property type="match status" value="1"/>
</dbReference>
<organism evidence="2 3">
    <name type="scientific">Lysinibacillus irui</name>
    <dbReference type="NCBI Taxonomy" id="2998077"/>
    <lineage>
        <taxon>Bacteria</taxon>
        <taxon>Bacillati</taxon>
        <taxon>Bacillota</taxon>
        <taxon>Bacilli</taxon>
        <taxon>Bacillales</taxon>
        <taxon>Bacillaceae</taxon>
        <taxon>Lysinibacillus</taxon>
    </lineage>
</organism>
<feature type="domain" description="Beta-lactamase-related" evidence="1">
    <location>
        <begin position="18"/>
        <end position="319"/>
    </location>
</feature>
<reference evidence="2" key="1">
    <citation type="submission" date="2022-11" db="EMBL/GenBank/DDBJ databases">
        <title>Lysinibacillus irui.</title>
        <authorList>
            <person name="Akintayo S.O."/>
        </authorList>
    </citation>
    <scope>NUCLEOTIDE SEQUENCE</scope>
    <source>
        <strain evidence="2">IRB4-01</strain>
    </source>
</reference>
<dbReference type="GO" id="GO:0016787">
    <property type="term" value="F:hydrolase activity"/>
    <property type="evidence" value="ECO:0007669"/>
    <property type="project" value="UniProtKB-KW"/>
</dbReference>
<accession>A0AAJ5RGT4</accession>
<keyword evidence="2" id="KW-0378">Hydrolase</keyword>
<proteinExistence type="predicted"/>